<protein>
    <submittedName>
        <fullName evidence="1">Uncharacterized protein</fullName>
    </submittedName>
</protein>
<sequence length="381" mass="41204">MDAKDSTRLPSIQHAPLIRFIIEIIHRGLEDAGLSEMRREFESNTGDGLAFGFDPSWLPLVISPFADVLDTLLHRHNTGAGPHIRLRMSIHVGPVPVTPGLPGDGNAAPRSETHRLLDCEAARGWLADAGEDGTPLVVIVSDAVHRAVVLGGYCAVPPSRFTEVQAEVTGKDFAQSAWMYVPSPSGGLLRRPVDPTAPVKRPTGETEGVGGASVLILVWCTVPRLRRAVWRISSRLPTDRADLEAEVVQGVLEGIREVDPPAPGAAERLMRAASGRAWRLACNTVQERLVPDLANVAAVPRALPYEDRHPSPWVVHITPPDRADGLAAPIRFTTSKQRIEGQRLGALAEGMGLRHVVHRARRPGPGRRIGTLSLAPYGSLR</sequence>
<comment type="caution">
    <text evidence="1">The sequence shown here is derived from an EMBL/GenBank/DDBJ whole genome shotgun (WGS) entry which is preliminary data.</text>
</comment>
<proteinExistence type="predicted"/>
<gene>
    <name evidence="1" type="ORF">SO3561_09876</name>
</gene>
<evidence type="ECO:0000313" key="1">
    <source>
        <dbReference type="EMBL" id="GAX58304.1"/>
    </source>
</evidence>
<name>A0A250VW06_STROL</name>
<dbReference type="EMBL" id="BDQI01000049">
    <property type="protein sequence ID" value="GAX58304.1"/>
    <property type="molecule type" value="Genomic_DNA"/>
</dbReference>
<evidence type="ECO:0000313" key="2">
    <source>
        <dbReference type="Proteomes" id="UP000217446"/>
    </source>
</evidence>
<keyword evidence="2" id="KW-1185">Reference proteome</keyword>
<reference evidence="2" key="1">
    <citation type="submission" date="2017-05" db="EMBL/GenBank/DDBJ databases">
        <title>Streptomyces olivochromogenes NBRC 3561 whole genome shotgun sequence.</title>
        <authorList>
            <person name="Dohra H."/>
            <person name="Kodani S."/>
        </authorList>
    </citation>
    <scope>NUCLEOTIDE SEQUENCE [LARGE SCALE GENOMIC DNA]</scope>
    <source>
        <strain evidence="2">NBRC 3561</strain>
    </source>
</reference>
<dbReference type="Proteomes" id="UP000217446">
    <property type="component" value="Unassembled WGS sequence"/>
</dbReference>
<dbReference type="AlphaFoldDB" id="A0A250VW06"/>
<organism evidence="1 2">
    <name type="scientific">Streptomyces olivochromogenes</name>
    <dbReference type="NCBI Taxonomy" id="1963"/>
    <lineage>
        <taxon>Bacteria</taxon>
        <taxon>Bacillati</taxon>
        <taxon>Actinomycetota</taxon>
        <taxon>Actinomycetes</taxon>
        <taxon>Kitasatosporales</taxon>
        <taxon>Streptomycetaceae</taxon>
        <taxon>Streptomyces</taxon>
    </lineage>
</organism>
<accession>A0A250VW06</accession>
<dbReference type="STRING" id="1963.AQJ27_27320"/>